<evidence type="ECO:0000313" key="2">
    <source>
        <dbReference type="EMBL" id="SHF48836.1"/>
    </source>
</evidence>
<dbReference type="STRING" id="1121256.SAMN02746089_02013"/>
<dbReference type="PANTHER" id="PTHR34351:SF2">
    <property type="entry name" value="DUF58 DOMAIN-CONTAINING PROTEIN"/>
    <property type="match status" value="1"/>
</dbReference>
<dbReference type="Pfam" id="PF01882">
    <property type="entry name" value="DUF58"/>
    <property type="match status" value="1"/>
</dbReference>
<dbReference type="AlphaFoldDB" id="A0A1M5C2E9"/>
<organism evidence="2 3">
    <name type="scientific">Caldanaerobius fijiensis DSM 17918</name>
    <dbReference type="NCBI Taxonomy" id="1121256"/>
    <lineage>
        <taxon>Bacteria</taxon>
        <taxon>Bacillati</taxon>
        <taxon>Bacillota</taxon>
        <taxon>Clostridia</taxon>
        <taxon>Thermoanaerobacterales</taxon>
        <taxon>Thermoanaerobacteraceae</taxon>
        <taxon>Caldanaerobius</taxon>
    </lineage>
</organism>
<gene>
    <name evidence="2" type="ORF">SAMN02746089_02013</name>
</gene>
<dbReference type="EMBL" id="FQVH01000025">
    <property type="protein sequence ID" value="SHF48836.1"/>
    <property type="molecule type" value="Genomic_DNA"/>
</dbReference>
<dbReference type="InterPro" id="IPR002881">
    <property type="entry name" value="DUF58"/>
</dbReference>
<keyword evidence="3" id="KW-1185">Reference proteome</keyword>
<dbReference type="RefSeq" id="WP_073344826.1">
    <property type="nucleotide sequence ID" value="NZ_FQVH01000025.1"/>
</dbReference>
<reference evidence="2 3" key="1">
    <citation type="submission" date="2016-11" db="EMBL/GenBank/DDBJ databases">
        <authorList>
            <person name="Jaros S."/>
            <person name="Januszkiewicz K."/>
            <person name="Wedrychowicz H."/>
        </authorList>
    </citation>
    <scope>NUCLEOTIDE SEQUENCE [LARGE SCALE GENOMIC DNA]</scope>
    <source>
        <strain evidence="2 3">DSM 17918</strain>
    </source>
</reference>
<dbReference type="PANTHER" id="PTHR34351">
    <property type="entry name" value="SLR1927 PROTEIN-RELATED"/>
    <property type="match status" value="1"/>
</dbReference>
<dbReference type="Proteomes" id="UP000184088">
    <property type="component" value="Unassembled WGS sequence"/>
</dbReference>
<name>A0A1M5C2E9_9THEO</name>
<evidence type="ECO:0000259" key="1">
    <source>
        <dbReference type="Pfam" id="PF01882"/>
    </source>
</evidence>
<dbReference type="OrthoDB" id="9789943at2"/>
<feature type="domain" description="DUF58" evidence="1">
    <location>
        <begin position="176"/>
        <end position="282"/>
    </location>
</feature>
<protein>
    <submittedName>
        <fullName evidence="2">Uncharacterized conserved protein, DUF58 family, contains vWF domain</fullName>
    </submittedName>
</protein>
<evidence type="ECO:0000313" key="3">
    <source>
        <dbReference type="Proteomes" id="UP000184088"/>
    </source>
</evidence>
<sequence length="355" mass="41695">MGYVIFLVAILIFQQIFANYYYKNALKGVKVKRYFTKNRLFEGDTLEVVYEIENHKRLPLFNLMVIDYLPDNLKTISGNKYRNLNSFHITIWGYKKVIRRYKMVAAARDYVSVSSIHLRIHDVFGILESEQEFKSYDNIYIYPRPKQLKLRAESETIKEARSVKKWIEEDPLSFYSVRKYTSTDPFKKINWKKTAQLGELMVNEYEANKSKKVSIYVNLKGSNFNFLGINAAHLEDLLRYTAYLARYFVEHGYELSVFANSGIKTDERRYVRVEPGMGRKHLNVIYEMFSLVDYHMVHDDDMIIRQNRHILSDGKVIVVSMPQVGWGENVVKTLKRYGIDALFIGVSADEKAQFV</sequence>
<proteinExistence type="predicted"/>
<accession>A0A1M5C2E9</accession>